<feature type="compositionally biased region" description="Polar residues" evidence="1">
    <location>
        <begin position="1"/>
        <end position="18"/>
    </location>
</feature>
<keyword evidence="3" id="KW-1185">Reference proteome</keyword>
<organism evidence="2 3">
    <name type="scientific">Luteococcus japonicus LSP_Lj1</name>
    <dbReference type="NCBI Taxonomy" id="1255658"/>
    <lineage>
        <taxon>Bacteria</taxon>
        <taxon>Bacillati</taxon>
        <taxon>Actinomycetota</taxon>
        <taxon>Actinomycetes</taxon>
        <taxon>Propionibacteriales</taxon>
        <taxon>Propionibacteriaceae</taxon>
        <taxon>Luteococcus</taxon>
    </lineage>
</organism>
<reference evidence="2 3" key="1">
    <citation type="submission" date="2017-02" db="EMBL/GenBank/DDBJ databases">
        <authorList>
            <person name="Peterson S.W."/>
        </authorList>
    </citation>
    <scope>NUCLEOTIDE SEQUENCE [LARGE SCALE GENOMIC DNA]</scope>
    <source>
        <strain evidence="2 3">LSP_Lj1</strain>
    </source>
</reference>
<evidence type="ECO:0000256" key="1">
    <source>
        <dbReference type="SAM" id="MobiDB-lite"/>
    </source>
</evidence>
<accession>A0A1R4KE58</accession>
<feature type="region of interest" description="Disordered" evidence="1">
    <location>
        <begin position="224"/>
        <end position="254"/>
    </location>
</feature>
<evidence type="ECO:0000313" key="2">
    <source>
        <dbReference type="EMBL" id="SJN42610.1"/>
    </source>
</evidence>
<gene>
    <name evidence="2" type="ORF">FM114_13585</name>
</gene>
<dbReference type="AlphaFoldDB" id="A0A1R4KE58"/>
<feature type="region of interest" description="Disordered" evidence="1">
    <location>
        <begin position="168"/>
        <end position="191"/>
    </location>
</feature>
<feature type="compositionally biased region" description="Basic residues" evidence="1">
    <location>
        <begin position="82"/>
        <end position="92"/>
    </location>
</feature>
<feature type="compositionally biased region" description="Basic and acidic residues" evidence="1">
    <location>
        <begin position="19"/>
        <end position="34"/>
    </location>
</feature>
<evidence type="ECO:0000313" key="3">
    <source>
        <dbReference type="Proteomes" id="UP000188342"/>
    </source>
</evidence>
<feature type="compositionally biased region" description="Basic and acidic residues" evidence="1">
    <location>
        <begin position="235"/>
        <end position="245"/>
    </location>
</feature>
<sequence>MTISSATIPPTCSGTQVHSEPRSPPDTVPSRHEPCCTNSPHRADLRTGNVPSGRSHEAPAPHGSSLSTIPAIAPVDADRSRSHCKRATHSRPAKNACPGRRIAEDRATVAVPPATPLGSREVLVVDRIRWVAIGGVPALVLRIQGSEQAGGLVVQPRAHQRDPERIQGGALVGTQPPVPDTRGTPDGGGLGGGGLPVLGVVRPGVDSGGRVGTVQFHRRVHITPQPGKGQLRGGDAVDRGERDAHPIPGQPSKPGGHLLAAAHVNGPGGVVRRIGVVPRHRPRHHIRRHHGPDGGVLHQAPASPIQRERDLGVPLSHGLRSITVVVREAHRPITGLDGVRGRDARLTTQGVVNVAALPVRARDRLIRLVVGPCHRRRSSVGAVTEVGRDRLAGAVAIHIEPVPTTRTRRRLGASVQGLVNPGQTAGLVITVPTIRADGLRSFGGGVGRPAIGGPLPHRPTRSITTTGPAKPLLISHRRARLRICTLPRIGQIDQLTGRVVGVPADDPTWQLFQG</sequence>
<feature type="region of interest" description="Disordered" evidence="1">
    <location>
        <begin position="81"/>
        <end position="100"/>
    </location>
</feature>
<proteinExistence type="predicted"/>
<feature type="region of interest" description="Disordered" evidence="1">
    <location>
        <begin position="1"/>
        <end position="69"/>
    </location>
</feature>
<name>A0A1R4KE58_9ACTN</name>
<dbReference type="EMBL" id="FUKQ01000048">
    <property type="protein sequence ID" value="SJN42610.1"/>
    <property type="molecule type" value="Genomic_DNA"/>
</dbReference>
<protein>
    <submittedName>
        <fullName evidence="2">Uncharacterized protein</fullName>
    </submittedName>
</protein>
<dbReference type="Proteomes" id="UP000188342">
    <property type="component" value="Unassembled WGS sequence"/>
</dbReference>